<proteinExistence type="predicted"/>
<keyword evidence="1" id="KW-1133">Transmembrane helix</keyword>
<protein>
    <submittedName>
        <fullName evidence="2">Uncharacterized protein</fullName>
    </submittedName>
</protein>
<name>A0A7J6PMJ5_PEROL</name>
<feature type="non-terminal residue" evidence="2">
    <location>
        <position position="163"/>
    </location>
</feature>
<reference evidence="2 3" key="1">
    <citation type="submission" date="2020-04" db="EMBL/GenBank/DDBJ databases">
        <title>Perkinsus olseni comparative genomics.</title>
        <authorList>
            <person name="Bogema D.R."/>
        </authorList>
    </citation>
    <scope>NUCLEOTIDE SEQUENCE [LARGE SCALE GENOMIC DNA]</scope>
    <source>
        <strain evidence="2 3">ATCC PRA-207</strain>
    </source>
</reference>
<evidence type="ECO:0000313" key="2">
    <source>
        <dbReference type="EMBL" id="KAF4697338.1"/>
    </source>
</evidence>
<evidence type="ECO:0000313" key="3">
    <source>
        <dbReference type="Proteomes" id="UP000553632"/>
    </source>
</evidence>
<organism evidence="2 3">
    <name type="scientific">Perkinsus olseni</name>
    <name type="common">Perkinsus atlanticus</name>
    <dbReference type="NCBI Taxonomy" id="32597"/>
    <lineage>
        <taxon>Eukaryota</taxon>
        <taxon>Sar</taxon>
        <taxon>Alveolata</taxon>
        <taxon>Perkinsozoa</taxon>
        <taxon>Perkinsea</taxon>
        <taxon>Perkinsida</taxon>
        <taxon>Perkinsidae</taxon>
        <taxon>Perkinsus</taxon>
    </lineage>
</organism>
<keyword evidence="1" id="KW-0472">Membrane</keyword>
<dbReference type="EMBL" id="JABANO010038941">
    <property type="protein sequence ID" value="KAF4697338.1"/>
    <property type="molecule type" value="Genomic_DNA"/>
</dbReference>
<keyword evidence="1" id="KW-0812">Transmembrane</keyword>
<feature type="transmembrane region" description="Helical" evidence="1">
    <location>
        <begin position="15"/>
        <end position="42"/>
    </location>
</feature>
<gene>
    <name evidence="2" type="ORF">FOZ63_008389</name>
</gene>
<sequence length="163" mass="17913">MAEETSTTVVFDYSFLSYLTGALIMLVFVVAPIAAMVISLALSTVRVSRNVFFRQPLAERLSGGHTRLEAAFVVEHSGNVVKHHVVVQSEHIYPSRLMVASNWSPLPRRARRAAHHNTLPPKAFMSAVIEADLPVTTDDCAMSSMGWIAGSSRIGNGMSTYWH</sequence>
<evidence type="ECO:0000256" key="1">
    <source>
        <dbReference type="SAM" id="Phobius"/>
    </source>
</evidence>
<keyword evidence="3" id="KW-1185">Reference proteome</keyword>
<dbReference type="AlphaFoldDB" id="A0A7J6PMJ5"/>
<accession>A0A7J6PMJ5</accession>
<dbReference type="Proteomes" id="UP000553632">
    <property type="component" value="Unassembled WGS sequence"/>
</dbReference>
<comment type="caution">
    <text evidence="2">The sequence shown here is derived from an EMBL/GenBank/DDBJ whole genome shotgun (WGS) entry which is preliminary data.</text>
</comment>